<dbReference type="SUPFAM" id="SSF52047">
    <property type="entry name" value="RNI-like"/>
    <property type="match status" value="1"/>
</dbReference>
<dbReference type="InterPro" id="IPR006553">
    <property type="entry name" value="Leu-rich_rpt_Cys-con_subtyp"/>
</dbReference>
<dbReference type="RefSeq" id="XP_014679467.1">
    <property type="nucleotide sequence ID" value="XM_014823981.1"/>
</dbReference>
<dbReference type="SMART" id="SM00367">
    <property type="entry name" value="LRR_CC"/>
    <property type="match status" value="8"/>
</dbReference>
<organism evidence="3 4">
    <name type="scientific">Priapulus caudatus</name>
    <name type="common">Priapulid worm</name>
    <dbReference type="NCBI Taxonomy" id="37621"/>
    <lineage>
        <taxon>Eukaryota</taxon>
        <taxon>Metazoa</taxon>
        <taxon>Ecdysozoa</taxon>
        <taxon>Scalidophora</taxon>
        <taxon>Priapulida</taxon>
        <taxon>Priapulimorpha</taxon>
        <taxon>Priapulimorphida</taxon>
        <taxon>Priapulidae</taxon>
        <taxon>Priapulus</taxon>
    </lineage>
</organism>
<gene>
    <name evidence="4" type="primary">LOC106819338</name>
</gene>
<dbReference type="InterPro" id="IPR001611">
    <property type="entry name" value="Leu-rich_rpt"/>
</dbReference>
<dbReference type="InterPro" id="IPR050648">
    <property type="entry name" value="F-box_LRR-repeat"/>
</dbReference>
<accession>A0ABM1F4U6</accession>
<sequence length="658" mass="73490">MSKQLAVVYTTIKAQGFLVVCYIFTFLDAAEKKLVSQVCKAWYIASLHPRLQDEMVFILTNRTSSQTVKNIANRCPPNLTFLGLDSSCNTKQLLSAVTYEWGNSIRQLSFKASAISEADLAKVISQCSNLQCLDLSSCDSLFLTSNLLNKPDVHNLIKDKLWNVGDVRLCNNKYLSNDTFDSLMSRVPNIRSLSIRGCHIQSTTATYLTGHAASTCVLTFHHLAEFLSEQVMTVKALDFSETGIEDKSLTLIAELPNLHLEELHLASCRAITDAGMDRVCRNQTQLTCLNLSGCVKISDHSLRMIAENLHNVKCLNVTECPLLSDDCIYWTTVMKNLEELQMGNCVRISGYAWKSALANQAFTSVTALHLGYCLHINDEVVLEIAKLFQLKHLDLSFCSNITNVSMHAISANLVKLESLFLSGCLNIENFVLNTSEGISQPEFACRKQVHRNDMQQGKSSLHYGSNIPPEQNQVCRFERQYVEPFHYTINNLGRLSTLSLNVSATLSVASLAEVILPRIRYLDLSDSLNLTDAILVQFSNSCPLLEDLRVSSCCKITDEGVSYVLAHSALLTRLDVSRCDGLTSACLQTICTWSRSLRYLDVSACRRLHVEEVESLVVKMPHLQIRQQLLRDKGGSQLGIVPIQLVTAKRRSIFGFNY</sequence>
<dbReference type="InterPro" id="IPR036047">
    <property type="entry name" value="F-box-like_dom_sf"/>
</dbReference>
<dbReference type="Gene3D" id="3.80.10.10">
    <property type="entry name" value="Ribonuclease Inhibitor"/>
    <property type="match status" value="5"/>
</dbReference>
<evidence type="ECO:0000259" key="2">
    <source>
        <dbReference type="Pfam" id="PF25372"/>
    </source>
</evidence>
<dbReference type="Pfam" id="PF13516">
    <property type="entry name" value="LRR_6"/>
    <property type="match status" value="1"/>
</dbReference>
<dbReference type="Proteomes" id="UP000695022">
    <property type="component" value="Unplaced"/>
</dbReference>
<protein>
    <submittedName>
        <fullName evidence="4">F-box/LRR-repeat protein 16-like isoform X1</fullName>
    </submittedName>
</protein>
<feature type="domain" description="F-box/LRR-repeat protein 15-like leucin rich repeat" evidence="2">
    <location>
        <begin position="258"/>
        <end position="406"/>
    </location>
</feature>
<name>A0ABM1F4U6_PRICU</name>
<dbReference type="InterPro" id="IPR057207">
    <property type="entry name" value="FBXL15_LRR"/>
</dbReference>
<dbReference type="PANTHER" id="PTHR13382">
    <property type="entry name" value="MITOCHONDRIAL ATP SYNTHASE COUPLING FACTOR B"/>
    <property type="match status" value="1"/>
</dbReference>
<evidence type="ECO:0000313" key="3">
    <source>
        <dbReference type="Proteomes" id="UP000695022"/>
    </source>
</evidence>
<dbReference type="GeneID" id="106819338"/>
<keyword evidence="3" id="KW-1185">Reference proteome</keyword>
<reference evidence="4" key="1">
    <citation type="submission" date="2025-08" db="UniProtKB">
        <authorList>
            <consortium name="RefSeq"/>
        </authorList>
    </citation>
    <scope>IDENTIFICATION</scope>
</reference>
<evidence type="ECO:0000256" key="1">
    <source>
        <dbReference type="ARBA" id="ARBA00022786"/>
    </source>
</evidence>
<dbReference type="Pfam" id="PF25372">
    <property type="entry name" value="DUF7885"/>
    <property type="match status" value="1"/>
</dbReference>
<dbReference type="InterPro" id="IPR032675">
    <property type="entry name" value="LRR_dom_sf"/>
</dbReference>
<evidence type="ECO:0000313" key="4">
    <source>
        <dbReference type="RefSeq" id="XP_014679467.1"/>
    </source>
</evidence>
<proteinExistence type="predicted"/>
<dbReference type="PANTHER" id="PTHR13382:SF46">
    <property type="entry name" value="LEUCINE-RICH REPEAT-CONTAINING PROTEIN"/>
    <property type="match status" value="1"/>
</dbReference>
<dbReference type="SUPFAM" id="SSF81383">
    <property type="entry name" value="F-box domain"/>
    <property type="match status" value="1"/>
</dbReference>
<keyword evidence="1" id="KW-0833">Ubl conjugation pathway</keyword>